<evidence type="ECO:0000313" key="1">
    <source>
        <dbReference type="EMBL" id="GJS72252.1"/>
    </source>
</evidence>
<dbReference type="EMBL" id="BQNB010010066">
    <property type="protein sequence ID" value="GJS72252.1"/>
    <property type="molecule type" value="Genomic_DNA"/>
</dbReference>
<evidence type="ECO:0000313" key="2">
    <source>
        <dbReference type="Proteomes" id="UP001151760"/>
    </source>
</evidence>
<comment type="caution">
    <text evidence="1">The sequence shown here is derived from an EMBL/GenBank/DDBJ whole genome shotgun (WGS) entry which is preliminary data.</text>
</comment>
<sequence>MSILSQLAYATNSIFIRDMLVMWFENEKAKDINLVVYLETLAQEVKGRVKERGELILKLKTLTWSLEEFESVKLLTQFQRADMVKQSESHGHVKFVSRVLPNKVGVKVTNLDLLGVIEEQLCLMN</sequence>
<reference evidence="1" key="1">
    <citation type="journal article" date="2022" name="Int. J. Mol. Sci.">
        <title>Draft Genome of Tanacetum Coccineum: Genomic Comparison of Closely Related Tanacetum-Family Plants.</title>
        <authorList>
            <person name="Yamashiro T."/>
            <person name="Shiraishi A."/>
            <person name="Nakayama K."/>
            <person name="Satake H."/>
        </authorList>
    </citation>
    <scope>NUCLEOTIDE SEQUENCE</scope>
</reference>
<protein>
    <submittedName>
        <fullName evidence="1">Uncharacterized protein</fullName>
    </submittedName>
</protein>
<proteinExistence type="predicted"/>
<keyword evidence="2" id="KW-1185">Reference proteome</keyword>
<reference evidence="1" key="2">
    <citation type="submission" date="2022-01" db="EMBL/GenBank/DDBJ databases">
        <authorList>
            <person name="Yamashiro T."/>
            <person name="Shiraishi A."/>
            <person name="Satake H."/>
            <person name="Nakayama K."/>
        </authorList>
    </citation>
    <scope>NUCLEOTIDE SEQUENCE</scope>
</reference>
<gene>
    <name evidence="1" type="ORF">Tco_0705093</name>
</gene>
<name>A0ABQ4Y5I1_9ASTR</name>
<accession>A0ABQ4Y5I1</accession>
<dbReference type="Proteomes" id="UP001151760">
    <property type="component" value="Unassembled WGS sequence"/>
</dbReference>
<organism evidence="1 2">
    <name type="scientific">Tanacetum coccineum</name>
    <dbReference type="NCBI Taxonomy" id="301880"/>
    <lineage>
        <taxon>Eukaryota</taxon>
        <taxon>Viridiplantae</taxon>
        <taxon>Streptophyta</taxon>
        <taxon>Embryophyta</taxon>
        <taxon>Tracheophyta</taxon>
        <taxon>Spermatophyta</taxon>
        <taxon>Magnoliopsida</taxon>
        <taxon>eudicotyledons</taxon>
        <taxon>Gunneridae</taxon>
        <taxon>Pentapetalae</taxon>
        <taxon>asterids</taxon>
        <taxon>campanulids</taxon>
        <taxon>Asterales</taxon>
        <taxon>Asteraceae</taxon>
        <taxon>Asteroideae</taxon>
        <taxon>Anthemideae</taxon>
        <taxon>Anthemidinae</taxon>
        <taxon>Tanacetum</taxon>
    </lineage>
</organism>